<accession>A0ABZ2KYS5</accession>
<feature type="domain" description="Peptidase M16 C-terminal" evidence="4">
    <location>
        <begin position="231"/>
        <end position="408"/>
    </location>
</feature>
<dbReference type="Gene3D" id="3.30.830.10">
    <property type="entry name" value="Metalloenzyme, LuxS/M16 peptidase-like"/>
    <property type="match status" value="2"/>
</dbReference>
<evidence type="ECO:0000256" key="2">
    <source>
        <dbReference type="SAM" id="SignalP"/>
    </source>
</evidence>
<organism evidence="5 6">
    <name type="scientific">Pendulispora rubella</name>
    <dbReference type="NCBI Taxonomy" id="2741070"/>
    <lineage>
        <taxon>Bacteria</taxon>
        <taxon>Pseudomonadati</taxon>
        <taxon>Myxococcota</taxon>
        <taxon>Myxococcia</taxon>
        <taxon>Myxococcales</taxon>
        <taxon>Sorangiineae</taxon>
        <taxon>Pendulisporaceae</taxon>
        <taxon>Pendulispora</taxon>
    </lineage>
</organism>
<dbReference type="SUPFAM" id="SSF63411">
    <property type="entry name" value="LuxS/MPP-like metallohydrolase"/>
    <property type="match status" value="2"/>
</dbReference>
<keyword evidence="6" id="KW-1185">Reference proteome</keyword>
<gene>
    <name evidence="5" type="ORF">LVJ94_40820</name>
</gene>
<feature type="compositionally biased region" description="Pro residues" evidence="1">
    <location>
        <begin position="31"/>
        <end position="42"/>
    </location>
</feature>
<dbReference type="Pfam" id="PF05193">
    <property type="entry name" value="Peptidase_M16_C"/>
    <property type="match status" value="1"/>
</dbReference>
<protein>
    <submittedName>
        <fullName evidence="5">Insulinase family protein</fullName>
    </submittedName>
</protein>
<evidence type="ECO:0000259" key="4">
    <source>
        <dbReference type="Pfam" id="PF05193"/>
    </source>
</evidence>
<feature type="domain" description="Peptidase M16 N-terminal" evidence="3">
    <location>
        <begin position="85"/>
        <end position="196"/>
    </location>
</feature>
<proteinExistence type="predicted"/>
<dbReference type="InterPro" id="IPR007863">
    <property type="entry name" value="Peptidase_M16_C"/>
</dbReference>
<dbReference type="Proteomes" id="UP001374803">
    <property type="component" value="Chromosome"/>
</dbReference>
<feature type="chain" id="PRO_5046882267" evidence="2">
    <location>
        <begin position="22"/>
        <end position="507"/>
    </location>
</feature>
<dbReference type="RefSeq" id="WP_394832864.1">
    <property type="nucleotide sequence ID" value="NZ_CP089929.1"/>
</dbReference>
<reference evidence="5" key="1">
    <citation type="submission" date="2021-12" db="EMBL/GenBank/DDBJ databases">
        <title>Discovery of the Pendulisporaceae a myxobacterial family with distinct sporulation behavior and unique specialized metabolism.</title>
        <authorList>
            <person name="Garcia R."/>
            <person name="Popoff A."/>
            <person name="Bader C.D."/>
            <person name="Loehr J."/>
            <person name="Walesch S."/>
            <person name="Walt C."/>
            <person name="Boldt J."/>
            <person name="Bunk B."/>
            <person name="Haeckl F.J.F.P.J."/>
            <person name="Gunesch A.P."/>
            <person name="Birkelbach J."/>
            <person name="Nuebel U."/>
            <person name="Pietschmann T."/>
            <person name="Bach T."/>
            <person name="Mueller R."/>
        </authorList>
    </citation>
    <scope>NUCLEOTIDE SEQUENCE</scope>
    <source>
        <strain evidence="5">MSr11367</strain>
    </source>
</reference>
<evidence type="ECO:0000256" key="1">
    <source>
        <dbReference type="SAM" id="MobiDB-lite"/>
    </source>
</evidence>
<feature type="region of interest" description="Disordered" evidence="1">
    <location>
        <begin position="22"/>
        <end position="63"/>
    </location>
</feature>
<keyword evidence="2" id="KW-0732">Signal</keyword>
<dbReference type="InterPro" id="IPR011765">
    <property type="entry name" value="Pept_M16_N"/>
</dbReference>
<feature type="signal peptide" evidence="2">
    <location>
        <begin position="1"/>
        <end position="21"/>
    </location>
</feature>
<sequence>MTFKYAKHALLLATVLSTACGGETAETKPPAVAPPKPAPATPPAAEADPLGPRPNVDAPPPFTPPAPTVFRTANGMTVWLLERHALPMVAIDVALPIGSTSDPAGEGGLAWATASMLDEGAGSRGALDLARAIDQLGATLGATAGTDRSGVSLFVLKRNLGPAFDLLADVVTRPRFDATEWKRVHELWTNDLKSRTREPRAVASVVASAALYGADQPYGHPVSGTLASAAKIDLARVKRFYQANWRPDQATLVAVGDVTRAELTAALDKAFAGWKAPAGPAAKVAPLAEPKGARGRLIVVDRADAPQSQITIVRPGPTVADPDAVVAGRANIALGGSFTSRLNLDLREEHGWTYGAGSRVSTMRQAGTIGLSSAVHTENTGDAVKAMLNDAEVYATKGLTPAEVDLTRMMARVDVVQAYEHVASTATLLGNDAALGLPATYEAEAALRRDSATKADLDRVAQRYFHPKDAIVVIVGPQAKVLSQLAQVEGLPKPEFFDAEGNPRAAK</sequence>
<dbReference type="Pfam" id="PF00675">
    <property type="entry name" value="Peptidase_M16"/>
    <property type="match status" value="1"/>
</dbReference>
<dbReference type="InterPro" id="IPR011249">
    <property type="entry name" value="Metalloenz_LuxS/M16"/>
</dbReference>
<dbReference type="InterPro" id="IPR050361">
    <property type="entry name" value="MPP/UQCRC_Complex"/>
</dbReference>
<dbReference type="PANTHER" id="PTHR11851:SF224">
    <property type="entry name" value="PROCESSING PROTEASE"/>
    <property type="match status" value="1"/>
</dbReference>
<dbReference type="PROSITE" id="PS51257">
    <property type="entry name" value="PROKAR_LIPOPROTEIN"/>
    <property type="match status" value="1"/>
</dbReference>
<dbReference type="PANTHER" id="PTHR11851">
    <property type="entry name" value="METALLOPROTEASE"/>
    <property type="match status" value="1"/>
</dbReference>
<dbReference type="EMBL" id="CP089983">
    <property type="protein sequence ID" value="WXB03235.1"/>
    <property type="molecule type" value="Genomic_DNA"/>
</dbReference>
<evidence type="ECO:0000259" key="3">
    <source>
        <dbReference type="Pfam" id="PF00675"/>
    </source>
</evidence>
<evidence type="ECO:0000313" key="6">
    <source>
        <dbReference type="Proteomes" id="UP001374803"/>
    </source>
</evidence>
<name>A0ABZ2KYS5_9BACT</name>
<evidence type="ECO:0000313" key="5">
    <source>
        <dbReference type="EMBL" id="WXB03235.1"/>
    </source>
</evidence>